<reference evidence="1" key="1">
    <citation type="journal article" date="2023" name="GigaByte">
        <title>Genome assembly of the bearded iris, Iris pallida Lam.</title>
        <authorList>
            <person name="Bruccoleri R.E."/>
            <person name="Oakeley E.J."/>
            <person name="Faust A.M.E."/>
            <person name="Altorfer M."/>
            <person name="Dessus-Babus S."/>
            <person name="Burckhardt D."/>
            <person name="Oertli M."/>
            <person name="Naumann U."/>
            <person name="Petersen F."/>
            <person name="Wong J."/>
        </authorList>
    </citation>
    <scope>NUCLEOTIDE SEQUENCE</scope>
    <source>
        <strain evidence="1">GSM-AAB239-AS_SAM_17_03QT</strain>
    </source>
</reference>
<reference evidence="1" key="2">
    <citation type="submission" date="2023-04" db="EMBL/GenBank/DDBJ databases">
        <authorList>
            <person name="Bruccoleri R.E."/>
            <person name="Oakeley E.J."/>
            <person name="Faust A.-M."/>
            <person name="Dessus-Babus S."/>
            <person name="Altorfer M."/>
            <person name="Burckhardt D."/>
            <person name="Oertli M."/>
            <person name="Naumann U."/>
            <person name="Petersen F."/>
            <person name="Wong J."/>
        </authorList>
    </citation>
    <scope>NUCLEOTIDE SEQUENCE</scope>
    <source>
        <strain evidence="1">GSM-AAB239-AS_SAM_17_03QT</strain>
        <tissue evidence="1">Leaf</tissue>
    </source>
</reference>
<protein>
    <submittedName>
        <fullName evidence="1">PITH domain-containing protein</fullName>
    </submittedName>
</protein>
<evidence type="ECO:0000313" key="1">
    <source>
        <dbReference type="EMBL" id="KAJ6827898.1"/>
    </source>
</evidence>
<comment type="caution">
    <text evidence="1">The sequence shown here is derived from an EMBL/GenBank/DDBJ whole genome shotgun (WGS) entry which is preliminary data.</text>
</comment>
<dbReference type="EMBL" id="JANAVB010019799">
    <property type="protein sequence ID" value="KAJ6827898.1"/>
    <property type="molecule type" value="Genomic_DNA"/>
</dbReference>
<evidence type="ECO:0000313" key="2">
    <source>
        <dbReference type="Proteomes" id="UP001140949"/>
    </source>
</evidence>
<accession>A0AAX6GHT4</accession>
<gene>
    <name evidence="1" type="ORF">M6B38_365960</name>
</gene>
<proteinExistence type="predicted"/>
<sequence>MNNIISQIFPLLIKKIQVAIVLMHENSVFCTTPSLLLVEKSVPGVTESRDSDPIVY</sequence>
<name>A0AAX6GHT4_IRIPA</name>
<dbReference type="Proteomes" id="UP001140949">
    <property type="component" value="Unassembled WGS sequence"/>
</dbReference>
<organism evidence="1 2">
    <name type="scientific">Iris pallida</name>
    <name type="common">Sweet iris</name>
    <dbReference type="NCBI Taxonomy" id="29817"/>
    <lineage>
        <taxon>Eukaryota</taxon>
        <taxon>Viridiplantae</taxon>
        <taxon>Streptophyta</taxon>
        <taxon>Embryophyta</taxon>
        <taxon>Tracheophyta</taxon>
        <taxon>Spermatophyta</taxon>
        <taxon>Magnoliopsida</taxon>
        <taxon>Liliopsida</taxon>
        <taxon>Asparagales</taxon>
        <taxon>Iridaceae</taxon>
        <taxon>Iridoideae</taxon>
        <taxon>Irideae</taxon>
        <taxon>Iris</taxon>
    </lineage>
</organism>
<keyword evidence="2" id="KW-1185">Reference proteome</keyword>
<dbReference type="AlphaFoldDB" id="A0AAX6GHT4"/>